<sequence>MAHFVDNTEEMKVVCFEDVENHLKQVASSEYDVMISQYVTLLNFLVSEETLKSSQKLSFEIMNVGEYKQDLRRFLSLNTLPSNDTQLLVVHIKNVIARPDKSLTEEMIACYNENYLSKENVYQVKRSIRDKVNAAVQTLFPQFDLSVQLIRSCHTELISSDSTLHMGVIVPKCSSKDPDEFAEFQERHKSLNNMDNYIECLQEIDMIHIRYAPGRKSTLLFTDLISGNLCDLSVDGTLLYEREKLIEAYLELDKRIRPLINAILHFCQEHHLKNADGYPSLSTYSLIMLILNFLMNGLEHPVIPNLQNLSLDNEFSQPYRSGCKPDAMEETLKKFDSAWKTLTDGKGFQYICGSELQT</sequence>
<evidence type="ECO:0000259" key="1">
    <source>
        <dbReference type="Pfam" id="PF22600"/>
    </source>
</evidence>
<reference evidence="2" key="1">
    <citation type="submission" date="2020-12" db="EMBL/GenBank/DDBJ databases">
        <title>Metabolic potential, ecology and presence of endohyphal bacteria is reflected in genomic diversity of Mucoromycotina.</title>
        <authorList>
            <person name="Muszewska A."/>
            <person name="Okrasinska A."/>
            <person name="Steczkiewicz K."/>
            <person name="Drgas O."/>
            <person name="Orlowska M."/>
            <person name="Perlinska-Lenart U."/>
            <person name="Aleksandrzak-Piekarczyk T."/>
            <person name="Szatraj K."/>
            <person name="Zielenkiewicz U."/>
            <person name="Pilsyk S."/>
            <person name="Malc E."/>
            <person name="Mieczkowski P."/>
            <person name="Kruszewska J.S."/>
            <person name="Biernat P."/>
            <person name="Pawlowska J."/>
        </authorList>
    </citation>
    <scope>NUCLEOTIDE SEQUENCE</scope>
    <source>
        <strain evidence="2">WA0000017839</strain>
    </source>
</reference>
<comment type="caution">
    <text evidence="2">The sequence shown here is derived from an EMBL/GenBank/DDBJ whole genome shotgun (WGS) entry which is preliminary data.</text>
</comment>
<keyword evidence="3" id="KW-1185">Reference proteome</keyword>
<dbReference type="AlphaFoldDB" id="A0A8H7UWP7"/>
<dbReference type="PANTHER" id="PTHR12271:SF40">
    <property type="entry name" value="POLY(A) RNA POLYMERASE GLD2"/>
    <property type="match status" value="1"/>
</dbReference>
<dbReference type="PANTHER" id="PTHR12271">
    <property type="entry name" value="POLY A POLYMERASE CID PAP -RELATED"/>
    <property type="match status" value="1"/>
</dbReference>
<accession>A0A8H7UWP7</accession>
<feature type="domain" description="Poly(A) RNA polymerase mitochondrial-like central palm" evidence="1">
    <location>
        <begin position="103"/>
        <end position="250"/>
    </location>
</feature>
<dbReference type="Pfam" id="PF22600">
    <property type="entry name" value="MTPAP-like_central"/>
    <property type="match status" value="1"/>
</dbReference>
<dbReference type="Proteomes" id="UP000603453">
    <property type="component" value="Unassembled WGS sequence"/>
</dbReference>
<proteinExistence type="predicted"/>
<protein>
    <recommendedName>
        <fullName evidence="1">Poly(A) RNA polymerase mitochondrial-like central palm domain-containing protein</fullName>
    </recommendedName>
</protein>
<evidence type="ECO:0000313" key="3">
    <source>
        <dbReference type="Proteomes" id="UP000603453"/>
    </source>
</evidence>
<dbReference type="Gene3D" id="1.10.1410.10">
    <property type="match status" value="1"/>
</dbReference>
<dbReference type="OrthoDB" id="2274644at2759"/>
<dbReference type="InterPro" id="IPR054708">
    <property type="entry name" value="MTPAP-like_central"/>
</dbReference>
<gene>
    <name evidence="2" type="ORF">INT47_001505</name>
</gene>
<dbReference type="SUPFAM" id="SSF81631">
    <property type="entry name" value="PAP/OAS1 substrate-binding domain"/>
    <property type="match status" value="1"/>
</dbReference>
<name>A0A8H7UWP7_9FUNG</name>
<organism evidence="2 3">
    <name type="scientific">Mucor saturninus</name>
    <dbReference type="NCBI Taxonomy" id="64648"/>
    <lineage>
        <taxon>Eukaryota</taxon>
        <taxon>Fungi</taxon>
        <taxon>Fungi incertae sedis</taxon>
        <taxon>Mucoromycota</taxon>
        <taxon>Mucoromycotina</taxon>
        <taxon>Mucoromycetes</taxon>
        <taxon>Mucorales</taxon>
        <taxon>Mucorineae</taxon>
        <taxon>Mucoraceae</taxon>
        <taxon>Mucor</taxon>
    </lineage>
</organism>
<dbReference type="GO" id="GO:0031123">
    <property type="term" value="P:RNA 3'-end processing"/>
    <property type="evidence" value="ECO:0007669"/>
    <property type="project" value="TreeGrafter"/>
</dbReference>
<dbReference type="GO" id="GO:0016779">
    <property type="term" value="F:nucleotidyltransferase activity"/>
    <property type="evidence" value="ECO:0007669"/>
    <property type="project" value="TreeGrafter"/>
</dbReference>
<evidence type="ECO:0000313" key="2">
    <source>
        <dbReference type="EMBL" id="KAG2201456.1"/>
    </source>
</evidence>
<dbReference type="EMBL" id="JAEPRD010000071">
    <property type="protein sequence ID" value="KAG2201456.1"/>
    <property type="molecule type" value="Genomic_DNA"/>
</dbReference>